<sequence>FQFSFPALDDLGGAHRIEADAGDKMLAKTEFTITPSAFNLQPTMGPAGTIATIHLKGVGWTETANIYTVVYDNAYVGYACGFNSQGDVIIYLPMAGTPGWHFIDLYPGIYKGKDVKGVNNFRIPQLTFLEDHPGEQLPAFRFAFKILDESS</sequence>
<protein>
    <submittedName>
        <fullName evidence="1">Uncharacterized protein</fullName>
    </submittedName>
</protein>
<reference evidence="1" key="1">
    <citation type="journal article" date="2015" name="Nature">
        <title>Complex archaea that bridge the gap between prokaryotes and eukaryotes.</title>
        <authorList>
            <person name="Spang A."/>
            <person name="Saw J.H."/>
            <person name="Jorgensen S.L."/>
            <person name="Zaremba-Niedzwiedzka K."/>
            <person name="Martijn J."/>
            <person name="Lind A.E."/>
            <person name="van Eijk R."/>
            <person name="Schleper C."/>
            <person name="Guy L."/>
            <person name="Ettema T.J."/>
        </authorList>
    </citation>
    <scope>NUCLEOTIDE SEQUENCE</scope>
</reference>
<comment type="caution">
    <text evidence="1">The sequence shown here is derived from an EMBL/GenBank/DDBJ whole genome shotgun (WGS) entry which is preliminary data.</text>
</comment>
<dbReference type="EMBL" id="LAZR01065182">
    <property type="protein sequence ID" value="KKK56053.1"/>
    <property type="molecule type" value="Genomic_DNA"/>
</dbReference>
<proteinExistence type="predicted"/>
<gene>
    <name evidence="1" type="ORF">LCGC14_3068390</name>
</gene>
<name>A0A0F8WHH5_9ZZZZ</name>
<feature type="non-terminal residue" evidence="1">
    <location>
        <position position="1"/>
    </location>
</feature>
<organism evidence="1">
    <name type="scientific">marine sediment metagenome</name>
    <dbReference type="NCBI Taxonomy" id="412755"/>
    <lineage>
        <taxon>unclassified sequences</taxon>
        <taxon>metagenomes</taxon>
        <taxon>ecological metagenomes</taxon>
    </lineage>
</organism>
<evidence type="ECO:0000313" key="1">
    <source>
        <dbReference type="EMBL" id="KKK56053.1"/>
    </source>
</evidence>
<accession>A0A0F8WHH5</accession>
<dbReference type="AlphaFoldDB" id="A0A0F8WHH5"/>